<feature type="region of interest" description="Disordered" evidence="1">
    <location>
        <begin position="435"/>
        <end position="456"/>
    </location>
</feature>
<feature type="domain" description="VWFA" evidence="2">
    <location>
        <begin position="571"/>
        <end position="758"/>
    </location>
</feature>
<proteinExistence type="predicted"/>
<comment type="caution">
    <text evidence="3">The sequence shown here is derived from an EMBL/GenBank/DDBJ whole genome shotgun (WGS) entry which is preliminary data.</text>
</comment>
<reference evidence="3" key="2">
    <citation type="submission" date="2023-01" db="EMBL/GenBank/DDBJ databases">
        <authorList>
            <person name="Sun Q."/>
            <person name="Evtushenko L."/>
        </authorList>
    </citation>
    <scope>NUCLEOTIDE SEQUENCE</scope>
    <source>
        <strain evidence="3">VKM B-2789</strain>
    </source>
</reference>
<sequence length="761" mass="81994">MTAALRRDPDPDASAALERLLSRRPALHAGFLAAQAQARRHLGAAGLPHWAALVGALYHANAGPAVLEALWGIERRILPGAGLDTEATLWQATRTLCRHAGSRTTLAILGPLAARLSYGGDGRELAARLAALAGLAERAPDALAPLAAVLAQVMQELPPEPMAQWLADGLALHATDRRRRAAYFGLEDPLARRRLADLAGAVRFAPHEERLKLVTQALFGLAPEVRVIADPALIRPRLAGGLLLMPQGFPDLRAEDAAAFFEAAVTHAACHGAFTRARFTVGRMKPVQIALVSLLEDARVERLAARAYPGLGRLWRRFHTAEAASARTVASLFARLARALADPDFRDEDGWIAKARALFERAFTEDAGRQGFVPEIARILGHDLGQLRIPFDTKAYRVEPAYRDDGLGLFDWDETDPDNDDVLELVVEAARLRQEEADAAPPDSAPAPAGGARMKGAVPQEESTIAGLYPEWDHRLRTELADHVTVRLHAPAAVGASALKARLDAAGSIAARLDALMRRARLDRPTRLRRRLDGEEIDLEAAQEAMLARRLGELPDPRIHALKRRQGRDVALMLLLDVSQSTADPVGRDGESVLSTAALAVGLLGAALDGVGDPFAALAFASNGREDVRITELKRFAERWEAALPRLAGLRPAYSTRLGAAIRHGAAGLAAQATHRRVLVVVTDGEPSDIDVEDEAYLAEDARRAVADARGQGLDVFCVALGAVADRAAAAIFGRRNSFPITRVEELPARLAALYFQLTVR</sequence>
<feature type="compositionally biased region" description="Low complexity" evidence="1">
    <location>
        <begin position="439"/>
        <end position="452"/>
    </location>
</feature>
<dbReference type="SMART" id="SM00327">
    <property type="entry name" value="VWA"/>
    <property type="match status" value="1"/>
</dbReference>
<dbReference type="InterPro" id="IPR051928">
    <property type="entry name" value="NorD/CobT"/>
</dbReference>
<dbReference type="Proteomes" id="UP001143330">
    <property type="component" value="Unassembled WGS sequence"/>
</dbReference>
<protein>
    <recommendedName>
        <fullName evidence="2">VWFA domain-containing protein</fullName>
    </recommendedName>
</protein>
<evidence type="ECO:0000313" key="4">
    <source>
        <dbReference type="Proteomes" id="UP001143330"/>
    </source>
</evidence>
<dbReference type="AlphaFoldDB" id="A0A9W6NAD8"/>
<organism evidence="3 4">
    <name type="scientific">Ancylobacter defluvii</name>
    <dbReference type="NCBI Taxonomy" id="1282440"/>
    <lineage>
        <taxon>Bacteria</taxon>
        <taxon>Pseudomonadati</taxon>
        <taxon>Pseudomonadota</taxon>
        <taxon>Alphaproteobacteria</taxon>
        <taxon>Hyphomicrobiales</taxon>
        <taxon>Xanthobacteraceae</taxon>
        <taxon>Ancylobacter</taxon>
    </lineage>
</organism>
<reference evidence="3" key="1">
    <citation type="journal article" date="2014" name="Int. J. Syst. Evol. Microbiol.">
        <title>Complete genome sequence of Corynebacterium casei LMG S-19264T (=DSM 44701T), isolated from a smear-ripened cheese.</title>
        <authorList>
            <consortium name="US DOE Joint Genome Institute (JGI-PGF)"/>
            <person name="Walter F."/>
            <person name="Albersmeier A."/>
            <person name="Kalinowski J."/>
            <person name="Ruckert C."/>
        </authorList>
    </citation>
    <scope>NUCLEOTIDE SEQUENCE</scope>
    <source>
        <strain evidence="3">VKM B-2789</strain>
    </source>
</reference>
<dbReference type="PANTHER" id="PTHR41248">
    <property type="entry name" value="NORD PROTEIN"/>
    <property type="match status" value="1"/>
</dbReference>
<dbReference type="Pfam" id="PF00092">
    <property type="entry name" value="VWA"/>
    <property type="match status" value="1"/>
</dbReference>
<dbReference type="CDD" id="cd01454">
    <property type="entry name" value="vWA_norD_type"/>
    <property type="match status" value="1"/>
</dbReference>
<dbReference type="InterPro" id="IPR036465">
    <property type="entry name" value="vWFA_dom_sf"/>
</dbReference>
<dbReference type="EMBL" id="BSFM01000006">
    <property type="protein sequence ID" value="GLK83366.1"/>
    <property type="molecule type" value="Genomic_DNA"/>
</dbReference>
<gene>
    <name evidence="3" type="ORF">GCM10017653_14350</name>
</gene>
<keyword evidence="4" id="KW-1185">Reference proteome</keyword>
<evidence type="ECO:0000256" key="1">
    <source>
        <dbReference type="SAM" id="MobiDB-lite"/>
    </source>
</evidence>
<dbReference type="RefSeq" id="WP_213366918.1">
    <property type="nucleotide sequence ID" value="NZ_BSFM01000006.1"/>
</dbReference>
<dbReference type="PROSITE" id="PS50234">
    <property type="entry name" value="VWFA"/>
    <property type="match status" value="1"/>
</dbReference>
<evidence type="ECO:0000259" key="2">
    <source>
        <dbReference type="PROSITE" id="PS50234"/>
    </source>
</evidence>
<accession>A0A9W6NAD8</accession>
<evidence type="ECO:0000313" key="3">
    <source>
        <dbReference type="EMBL" id="GLK83366.1"/>
    </source>
</evidence>
<dbReference type="Gene3D" id="3.40.50.410">
    <property type="entry name" value="von Willebrand factor, type A domain"/>
    <property type="match status" value="1"/>
</dbReference>
<dbReference type="SUPFAM" id="SSF53300">
    <property type="entry name" value="vWA-like"/>
    <property type="match status" value="1"/>
</dbReference>
<dbReference type="PANTHER" id="PTHR41248:SF1">
    <property type="entry name" value="NORD PROTEIN"/>
    <property type="match status" value="1"/>
</dbReference>
<dbReference type="InterPro" id="IPR002035">
    <property type="entry name" value="VWF_A"/>
</dbReference>
<name>A0A9W6NAD8_9HYPH</name>